<sequence length="247" mass="29385">MTHRKAGRKDFYLSYNLSGPMTVYLKGREHVLRPGSFFWYRPFEEQLYGHRLEKEYLAYWVHFTGYGVEELLNQVGLLENNAFFAGFDDRIVSLFGEMMDELRDKQAGYELASSSHLSYLFSLISRQLDREVNAKGGHVRNEIYESIKYIHQHYAEEIYVNRLAEISHLSTDRYTALFKRLTATTPNRYIIRFRLQRSRELMKHTSLNIQQIANMVGFEDQLYFSRMFKKHYHKTPSEYLSDLGRQS</sequence>
<dbReference type="SMART" id="SM00342">
    <property type="entry name" value="HTH_ARAC"/>
    <property type="match status" value="1"/>
</dbReference>
<dbReference type="PANTHER" id="PTHR43280">
    <property type="entry name" value="ARAC-FAMILY TRANSCRIPTIONAL REGULATOR"/>
    <property type="match status" value="1"/>
</dbReference>
<dbReference type="Pfam" id="PF02311">
    <property type="entry name" value="AraC_binding"/>
    <property type="match status" value="1"/>
</dbReference>
<dbReference type="InterPro" id="IPR018060">
    <property type="entry name" value="HTH_AraC"/>
</dbReference>
<evidence type="ECO:0000259" key="4">
    <source>
        <dbReference type="PROSITE" id="PS01124"/>
    </source>
</evidence>
<dbReference type="EMBL" id="JBHSMH010000015">
    <property type="protein sequence ID" value="MFC5468525.1"/>
    <property type="molecule type" value="Genomic_DNA"/>
</dbReference>
<evidence type="ECO:0000256" key="2">
    <source>
        <dbReference type="ARBA" id="ARBA00023125"/>
    </source>
</evidence>
<dbReference type="InterPro" id="IPR037923">
    <property type="entry name" value="HTH-like"/>
</dbReference>
<dbReference type="PRINTS" id="PR00032">
    <property type="entry name" value="HTHARAC"/>
</dbReference>
<evidence type="ECO:0000313" key="5">
    <source>
        <dbReference type="EMBL" id="MFC5468525.1"/>
    </source>
</evidence>
<dbReference type="Pfam" id="PF12833">
    <property type="entry name" value="HTH_18"/>
    <property type="match status" value="1"/>
</dbReference>
<dbReference type="InterPro" id="IPR020449">
    <property type="entry name" value="Tscrpt_reg_AraC-type_HTH"/>
</dbReference>
<accession>A0ABW0LRJ8</accession>
<evidence type="ECO:0000256" key="1">
    <source>
        <dbReference type="ARBA" id="ARBA00023015"/>
    </source>
</evidence>
<feature type="domain" description="HTH araC/xylS-type" evidence="4">
    <location>
        <begin position="144"/>
        <end position="242"/>
    </location>
</feature>
<keyword evidence="2" id="KW-0238">DNA-binding</keyword>
<evidence type="ECO:0000256" key="3">
    <source>
        <dbReference type="ARBA" id="ARBA00023163"/>
    </source>
</evidence>
<dbReference type="SUPFAM" id="SSF51215">
    <property type="entry name" value="Regulatory protein AraC"/>
    <property type="match status" value="1"/>
</dbReference>
<proteinExistence type="predicted"/>
<comment type="caution">
    <text evidence="5">The sequence shown here is derived from an EMBL/GenBank/DDBJ whole genome shotgun (WGS) entry which is preliminary data.</text>
</comment>
<evidence type="ECO:0000313" key="6">
    <source>
        <dbReference type="Proteomes" id="UP001596105"/>
    </source>
</evidence>
<reference evidence="6" key="1">
    <citation type="journal article" date="2019" name="Int. J. Syst. Evol. Microbiol.">
        <title>The Global Catalogue of Microorganisms (GCM) 10K type strain sequencing project: providing services to taxonomists for standard genome sequencing and annotation.</title>
        <authorList>
            <consortium name="The Broad Institute Genomics Platform"/>
            <consortium name="The Broad Institute Genome Sequencing Center for Infectious Disease"/>
            <person name="Wu L."/>
            <person name="Ma J."/>
        </authorList>
    </citation>
    <scope>NUCLEOTIDE SEQUENCE [LARGE SCALE GENOMIC DNA]</scope>
    <source>
        <strain evidence="6">CCUG 57113</strain>
    </source>
</reference>
<dbReference type="InterPro" id="IPR003313">
    <property type="entry name" value="AraC-bd"/>
</dbReference>
<keyword evidence="6" id="KW-1185">Reference proteome</keyword>
<keyword evidence="3" id="KW-0804">Transcription</keyword>
<keyword evidence="1" id="KW-0805">Transcription regulation</keyword>
<dbReference type="Gene3D" id="2.60.120.280">
    <property type="entry name" value="Regulatory protein AraC"/>
    <property type="match status" value="1"/>
</dbReference>
<dbReference type="SUPFAM" id="SSF46689">
    <property type="entry name" value="Homeodomain-like"/>
    <property type="match status" value="2"/>
</dbReference>
<protein>
    <submittedName>
        <fullName evidence="5">Helix-turn-helix domain-containing protein</fullName>
    </submittedName>
</protein>
<gene>
    <name evidence="5" type="ORF">ACFPPD_07315</name>
</gene>
<name>A0ABW0LRJ8_9BACL</name>
<dbReference type="PANTHER" id="PTHR43280:SF28">
    <property type="entry name" value="HTH-TYPE TRANSCRIPTIONAL ACTIVATOR RHAS"/>
    <property type="match status" value="1"/>
</dbReference>
<dbReference type="PROSITE" id="PS01124">
    <property type="entry name" value="HTH_ARAC_FAMILY_2"/>
    <property type="match status" value="1"/>
</dbReference>
<organism evidence="5 6">
    <name type="scientific">Cohnella suwonensis</name>
    <dbReference type="NCBI Taxonomy" id="696072"/>
    <lineage>
        <taxon>Bacteria</taxon>
        <taxon>Bacillati</taxon>
        <taxon>Bacillota</taxon>
        <taxon>Bacilli</taxon>
        <taxon>Bacillales</taxon>
        <taxon>Paenibacillaceae</taxon>
        <taxon>Cohnella</taxon>
    </lineage>
</organism>
<dbReference type="InterPro" id="IPR009057">
    <property type="entry name" value="Homeodomain-like_sf"/>
</dbReference>
<dbReference type="RefSeq" id="WP_378081686.1">
    <property type="nucleotide sequence ID" value="NZ_JBHSMH010000015.1"/>
</dbReference>
<dbReference type="Proteomes" id="UP001596105">
    <property type="component" value="Unassembled WGS sequence"/>
</dbReference>
<dbReference type="Gene3D" id="1.10.10.60">
    <property type="entry name" value="Homeodomain-like"/>
    <property type="match status" value="2"/>
</dbReference>